<evidence type="ECO:0000313" key="3">
    <source>
        <dbReference type="Proteomes" id="UP000277204"/>
    </source>
</evidence>
<feature type="compositionally biased region" description="Basic and acidic residues" evidence="1">
    <location>
        <begin position="36"/>
        <end position="59"/>
    </location>
</feature>
<protein>
    <submittedName>
        <fullName evidence="2">Uncharacterized protein</fullName>
    </submittedName>
</protein>
<keyword evidence="3" id="KW-1185">Reference proteome</keyword>
<dbReference type="PANTHER" id="PTHR19964:SF89">
    <property type="entry name" value="INACTIVATION-NO-AFTER-POTENTIAL D PROTEIN-LIKE PROTEIN"/>
    <property type="match status" value="1"/>
</dbReference>
<dbReference type="InterPro" id="IPR036034">
    <property type="entry name" value="PDZ_sf"/>
</dbReference>
<evidence type="ECO:0000313" key="2">
    <source>
        <dbReference type="EMBL" id="VDO65553.1"/>
    </source>
</evidence>
<dbReference type="InterPro" id="IPR001478">
    <property type="entry name" value="PDZ"/>
</dbReference>
<name>A0A183LNE5_9TREM</name>
<evidence type="ECO:0000256" key="1">
    <source>
        <dbReference type="SAM" id="MobiDB-lite"/>
    </source>
</evidence>
<feature type="region of interest" description="Disordered" evidence="1">
    <location>
        <begin position="32"/>
        <end position="61"/>
    </location>
</feature>
<dbReference type="InterPro" id="IPR051342">
    <property type="entry name" value="PDZ_scaffold"/>
</dbReference>
<dbReference type="Gene3D" id="2.30.42.10">
    <property type="match status" value="2"/>
</dbReference>
<dbReference type="PROSITE" id="PS50106">
    <property type="entry name" value="PDZ"/>
    <property type="match status" value="1"/>
</dbReference>
<dbReference type="PANTHER" id="PTHR19964">
    <property type="entry name" value="MULTIPLE PDZ DOMAIN PROTEIN"/>
    <property type="match status" value="1"/>
</dbReference>
<feature type="compositionally biased region" description="Basic and acidic residues" evidence="1">
    <location>
        <begin position="264"/>
        <end position="274"/>
    </location>
</feature>
<reference evidence="2 3" key="1">
    <citation type="submission" date="2018-11" db="EMBL/GenBank/DDBJ databases">
        <authorList>
            <consortium name="Pathogen Informatics"/>
        </authorList>
    </citation>
    <scope>NUCLEOTIDE SEQUENCE [LARGE SCALE GENOMIC DNA]</scope>
    <source>
        <strain evidence="2 3">Zambia</strain>
    </source>
</reference>
<feature type="region of interest" description="Disordered" evidence="1">
    <location>
        <begin position="258"/>
        <end position="280"/>
    </location>
</feature>
<dbReference type="EMBL" id="UZAI01001820">
    <property type="protein sequence ID" value="VDO65553.1"/>
    <property type="molecule type" value="Genomic_DNA"/>
</dbReference>
<organism evidence="2 3">
    <name type="scientific">Schistosoma margrebowiei</name>
    <dbReference type="NCBI Taxonomy" id="48269"/>
    <lineage>
        <taxon>Eukaryota</taxon>
        <taxon>Metazoa</taxon>
        <taxon>Spiralia</taxon>
        <taxon>Lophotrochozoa</taxon>
        <taxon>Platyhelminthes</taxon>
        <taxon>Trematoda</taxon>
        <taxon>Digenea</taxon>
        <taxon>Strigeidida</taxon>
        <taxon>Schistosomatoidea</taxon>
        <taxon>Schistosomatidae</taxon>
        <taxon>Schistosoma</taxon>
    </lineage>
</organism>
<gene>
    <name evidence="2" type="ORF">SMRZ_LOCUS5320</name>
</gene>
<proteinExistence type="predicted"/>
<dbReference type="AlphaFoldDB" id="A0A183LNE5"/>
<dbReference type="SUPFAM" id="SSF50156">
    <property type="entry name" value="PDZ domain-like"/>
    <property type="match status" value="2"/>
</dbReference>
<dbReference type="STRING" id="48269.A0A183LNE5"/>
<dbReference type="Pfam" id="PF00595">
    <property type="entry name" value="PDZ"/>
    <property type="match status" value="1"/>
</dbReference>
<dbReference type="Proteomes" id="UP000277204">
    <property type="component" value="Unassembled WGS sequence"/>
</dbReference>
<accession>A0A183LNE5</accession>
<dbReference type="SMART" id="SM00228">
    <property type="entry name" value="PDZ"/>
    <property type="match status" value="1"/>
</dbReference>
<sequence>MSTDPNLYDVSLASKRTTMPSTPYFFGETCQNFHQQHGDSGNDNKTNDKENHGHNKNESEMIESSEMDLIYTQTDNDNLTPSIILTSDDTDWKPCEQGSISSMESISNSPSPRTSYNSLLHWEYLLNKYSELPGEIITFELPLSTLTVEASHHKNVNLGLKLAGSRDLNQMSVFVCGIQPGSIIERDGHIEVGDQLLELNNQVLYGLSHLNAAPLIRSIYMEVIGRSSNIFRRSKCNALRFVIQRHSSNTNLMAALATNQHADSSSDRSSRHTSIDTTTSALTSPVKNINKAKQSIEFMNLAFGSSHGPLTQQTYSTTLYRGSKGFGFAIMERSATNEEGIYIKQIVEGGPADKVCFSKHFVHNSDFSLLNFGHYYLITATLFNIIINIQIPK</sequence>